<comment type="caution">
    <text evidence="1">The sequence shown here is derived from an EMBL/GenBank/DDBJ whole genome shotgun (WGS) entry which is preliminary data.</text>
</comment>
<gene>
    <name evidence="1" type="ORF">SEMRO_3955_G352150.1</name>
</gene>
<organism evidence="1 2">
    <name type="scientific">Seminavis robusta</name>
    <dbReference type="NCBI Taxonomy" id="568900"/>
    <lineage>
        <taxon>Eukaryota</taxon>
        <taxon>Sar</taxon>
        <taxon>Stramenopiles</taxon>
        <taxon>Ochrophyta</taxon>
        <taxon>Bacillariophyta</taxon>
        <taxon>Bacillariophyceae</taxon>
        <taxon>Bacillariophycidae</taxon>
        <taxon>Naviculales</taxon>
        <taxon>Naviculaceae</taxon>
        <taxon>Seminavis</taxon>
    </lineage>
</organism>
<accession>A0A9N8F476</accession>
<evidence type="ECO:0008006" key="3">
    <source>
        <dbReference type="Google" id="ProtNLM"/>
    </source>
</evidence>
<evidence type="ECO:0000313" key="1">
    <source>
        <dbReference type="EMBL" id="CAB9531765.1"/>
    </source>
</evidence>
<dbReference type="Proteomes" id="UP001153069">
    <property type="component" value="Unassembled WGS sequence"/>
</dbReference>
<dbReference type="SUPFAM" id="SSF52317">
    <property type="entry name" value="Class I glutamine amidotransferase-like"/>
    <property type="match status" value="1"/>
</dbReference>
<sequence>MGSNDNEAAKELLLSCSACVIPGGHDVPQAASLGENGKATLAAFLEEQGKGIVGICGGAWLLGHGDGRLNHNYCWFPCRFDPNFGDNGLMGMVDVHATKEAVGLFGDGVEGSAYFDESPSMSLIGAPPDAKVLVRYGPNLHPSSFSSAAALQEMGEQKTKGSLAGTAAVVAGHSRSFASLPRVVLIGPHWEVTPGETKRNVVTRAVAWASGRDVDGAHN</sequence>
<name>A0A9N8F476_9STRA</name>
<dbReference type="AlphaFoldDB" id="A0A9N8F476"/>
<evidence type="ECO:0000313" key="2">
    <source>
        <dbReference type="Proteomes" id="UP001153069"/>
    </source>
</evidence>
<dbReference type="Gene3D" id="3.40.50.880">
    <property type="match status" value="1"/>
</dbReference>
<dbReference type="CDD" id="cd03128">
    <property type="entry name" value="GAT_1"/>
    <property type="match status" value="1"/>
</dbReference>
<reference evidence="1" key="1">
    <citation type="submission" date="2020-06" db="EMBL/GenBank/DDBJ databases">
        <authorList>
            <consortium name="Plant Systems Biology data submission"/>
        </authorList>
    </citation>
    <scope>NUCLEOTIDE SEQUENCE</scope>
    <source>
        <strain evidence="1">D6</strain>
    </source>
</reference>
<protein>
    <recommendedName>
        <fullName evidence="3">Biotin-protein ligase N-terminal domain-containing protein</fullName>
    </recommendedName>
</protein>
<keyword evidence="2" id="KW-1185">Reference proteome</keyword>
<dbReference type="InterPro" id="IPR029062">
    <property type="entry name" value="Class_I_gatase-like"/>
</dbReference>
<dbReference type="EMBL" id="CAICTM010003953">
    <property type="protein sequence ID" value="CAB9531765.1"/>
    <property type="molecule type" value="Genomic_DNA"/>
</dbReference>
<proteinExistence type="predicted"/>